<dbReference type="Proteomes" id="UP000822142">
    <property type="component" value="Unassembled WGS sequence"/>
</dbReference>
<reference evidence="2 3" key="1">
    <citation type="journal article" date="2020" name="Cell Host Microbe">
        <title>Functional and Genomic Variation between Human-Derived Isolates of Lachnospiraceae Reveals Inter- and Intra-Species Diversity.</title>
        <authorList>
            <person name="Sorbara M.T."/>
            <person name="Littmann E.R."/>
            <person name="Fontana E."/>
            <person name="Moody T.U."/>
            <person name="Kohout C.E."/>
            <person name="Gjonbalaj M."/>
            <person name="Eaton V."/>
            <person name="Seok R."/>
            <person name="Leiner I.M."/>
            <person name="Pamer E.G."/>
        </authorList>
    </citation>
    <scope>NUCLEOTIDE SEQUENCE [LARGE SCALE GENOMIC DNA]</scope>
    <source>
        <strain evidence="2 3">MSK.15.26</strain>
    </source>
</reference>
<name>A0ABX2ICA1_BLAHA</name>
<accession>A0ABX2ICA1</accession>
<gene>
    <name evidence="2" type="ORF">G5A70_11250</name>
</gene>
<dbReference type="InterPro" id="IPR036779">
    <property type="entry name" value="LysM_dom_sf"/>
</dbReference>
<evidence type="ECO:0000313" key="3">
    <source>
        <dbReference type="Proteomes" id="UP000822142"/>
    </source>
</evidence>
<evidence type="ECO:0000313" key="2">
    <source>
        <dbReference type="EMBL" id="NSJ86736.1"/>
    </source>
</evidence>
<keyword evidence="3" id="KW-1185">Reference proteome</keyword>
<organism evidence="2 3">
    <name type="scientific">Blautia hansenii</name>
    <name type="common">Ruminococcus hansenii</name>
    <dbReference type="NCBI Taxonomy" id="1322"/>
    <lineage>
        <taxon>Bacteria</taxon>
        <taxon>Bacillati</taxon>
        <taxon>Bacillota</taxon>
        <taxon>Clostridia</taxon>
        <taxon>Lachnospirales</taxon>
        <taxon>Lachnospiraceae</taxon>
        <taxon>Blautia</taxon>
    </lineage>
</organism>
<dbReference type="EMBL" id="JAAITA010000015">
    <property type="protein sequence ID" value="NSJ86736.1"/>
    <property type="molecule type" value="Genomic_DNA"/>
</dbReference>
<dbReference type="SUPFAM" id="SSF54106">
    <property type="entry name" value="LysM domain"/>
    <property type="match status" value="1"/>
</dbReference>
<dbReference type="SMART" id="SM00257">
    <property type="entry name" value="LysM"/>
    <property type="match status" value="1"/>
</dbReference>
<dbReference type="Gene3D" id="3.10.350.10">
    <property type="entry name" value="LysM domain"/>
    <property type="match status" value="1"/>
</dbReference>
<protein>
    <submittedName>
        <fullName evidence="2">LysM peptidoglycan-binding domain-containing protein</fullName>
    </submittedName>
</protein>
<comment type="caution">
    <text evidence="2">The sequence shown here is derived from an EMBL/GenBank/DDBJ whole genome shotgun (WGS) entry which is preliminary data.</text>
</comment>
<proteinExistence type="predicted"/>
<dbReference type="Pfam" id="PF01476">
    <property type="entry name" value="LysM"/>
    <property type="match status" value="1"/>
</dbReference>
<sequence length="108" mass="12709">MRMRSKLRRKRSFLYAIVLLCAVVLGMLWVTSDTASAGTQESVRHKYFTSIEIKEGTSLWEIAQEYQTEEYDSTEDYIREVKKINHMKSDVIYEGSYLCIPYYSSENK</sequence>
<dbReference type="InterPro" id="IPR018392">
    <property type="entry name" value="LysM"/>
</dbReference>
<feature type="domain" description="LysM" evidence="1">
    <location>
        <begin position="50"/>
        <end position="101"/>
    </location>
</feature>
<evidence type="ECO:0000259" key="1">
    <source>
        <dbReference type="SMART" id="SM00257"/>
    </source>
</evidence>